<reference evidence="2 3" key="1">
    <citation type="submission" date="2016-10" db="EMBL/GenBank/DDBJ databases">
        <title>Lutibacter sp. LPB0138, isolated from marine gastropod.</title>
        <authorList>
            <person name="Kim E."/>
            <person name="Yi H."/>
        </authorList>
    </citation>
    <scope>NUCLEOTIDE SEQUENCE [LARGE SCALE GENOMIC DNA]</scope>
    <source>
        <strain evidence="2 3">LPB0138</strain>
    </source>
</reference>
<evidence type="ECO:0000259" key="1">
    <source>
        <dbReference type="PROSITE" id="PS51186"/>
    </source>
</evidence>
<protein>
    <recommendedName>
        <fullName evidence="1">N-acetyltransferase domain-containing protein</fullName>
    </recommendedName>
</protein>
<name>A0A1D8P5Z2_9FLAO</name>
<proteinExistence type="predicted"/>
<dbReference type="Proteomes" id="UP000176050">
    <property type="component" value="Chromosome"/>
</dbReference>
<accession>A0A1D8P5Z2</accession>
<feature type="domain" description="N-acetyltransferase" evidence="1">
    <location>
        <begin position="16"/>
        <end position="167"/>
    </location>
</feature>
<dbReference type="RefSeq" id="WP_070236125.1">
    <property type="nucleotide sequence ID" value="NZ_CP017478.1"/>
</dbReference>
<gene>
    <name evidence="2" type="ORF">LPB138_04485</name>
</gene>
<dbReference type="CDD" id="cd04301">
    <property type="entry name" value="NAT_SF"/>
    <property type="match status" value="1"/>
</dbReference>
<dbReference type="AlphaFoldDB" id="A0A1D8P5Z2"/>
<dbReference type="STRING" id="1850246.LPB138_04485"/>
<dbReference type="InterPro" id="IPR000182">
    <property type="entry name" value="GNAT_dom"/>
</dbReference>
<keyword evidence="3" id="KW-1185">Reference proteome</keyword>
<dbReference type="OrthoDB" id="9788916at2"/>
<dbReference type="SUPFAM" id="SSF55729">
    <property type="entry name" value="Acyl-CoA N-acyltransferases (Nat)"/>
    <property type="match status" value="1"/>
</dbReference>
<dbReference type="GO" id="GO:0016747">
    <property type="term" value="F:acyltransferase activity, transferring groups other than amino-acyl groups"/>
    <property type="evidence" value="ECO:0007669"/>
    <property type="project" value="InterPro"/>
</dbReference>
<evidence type="ECO:0000313" key="3">
    <source>
        <dbReference type="Proteomes" id="UP000176050"/>
    </source>
</evidence>
<dbReference type="Gene3D" id="3.40.630.30">
    <property type="match status" value="1"/>
</dbReference>
<dbReference type="KEGG" id="lul:LPB138_04485"/>
<dbReference type="InterPro" id="IPR051531">
    <property type="entry name" value="N-acetyltransferase"/>
</dbReference>
<dbReference type="PANTHER" id="PTHR43792:SF1">
    <property type="entry name" value="N-ACETYLTRANSFERASE DOMAIN-CONTAINING PROTEIN"/>
    <property type="match status" value="1"/>
</dbReference>
<dbReference type="Pfam" id="PF13302">
    <property type="entry name" value="Acetyltransf_3"/>
    <property type="match status" value="1"/>
</dbReference>
<evidence type="ECO:0000313" key="2">
    <source>
        <dbReference type="EMBL" id="AOW19986.1"/>
    </source>
</evidence>
<dbReference type="EMBL" id="CP017478">
    <property type="protein sequence ID" value="AOW19986.1"/>
    <property type="molecule type" value="Genomic_DNA"/>
</dbReference>
<organism evidence="2 3">
    <name type="scientific">Urechidicola croceus</name>
    <dbReference type="NCBI Taxonomy" id="1850246"/>
    <lineage>
        <taxon>Bacteria</taxon>
        <taxon>Pseudomonadati</taxon>
        <taxon>Bacteroidota</taxon>
        <taxon>Flavobacteriia</taxon>
        <taxon>Flavobacteriales</taxon>
        <taxon>Flavobacteriaceae</taxon>
        <taxon>Urechidicola</taxon>
    </lineage>
</organism>
<dbReference type="PROSITE" id="PS51186">
    <property type="entry name" value="GNAT"/>
    <property type="match status" value="1"/>
</dbReference>
<dbReference type="PANTHER" id="PTHR43792">
    <property type="entry name" value="GNAT FAMILY, PUTATIVE (AFU_ORTHOLOGUE AFUA_3G00765)-RELATED-RELATED"/>
    <property type="match status" value="1"/>
</dbReference>
<dbReference type="InterPro" id="IPR016181">
    <property type="entry name" value="Acyl_CoA_acyltransferase"/>
</dbReference>
<sequence length="169" mass="19854">MMNLLFETKRLIVRKLVIDDLTPFHEMQGNINVMRFVRGKAMTFDEDKKDLQELIEFYDKKDNDFWIYAVERKIENKFVGTIAFVKDSNNDDEIGYRFLEKYWGNGYGTEIVEGMIEYCKKNGFKKLVACVANDNIASDKIIKKAGFQFVESFVSDDLKIPEQKYILNL</sequence>